<evidence type="ECO:0008006" key="3">
    <source>
        <dbReference type="Google" id="ProtNLM"/>
    </source>
</evidence>
<comment type="caution">
    <text evidence="1">The sequence shown here is derived from an EMBL/GenBank/DDBJ whole genome shotgun (WGS) entry which is preliminary data.</text>
</comment>
<proteinExistence type="predicted"/>
<evidence type="ECO:0000313" key="1">
    <source>
        <dbReference type="EMBL" id="MFH0261188.1"/>
    </source>
</evidence>
<protein>
    <recommendedName>
        <fullName evidence="3">Peptidase S24/S26A/S26B/S26C domain-containing protein</fullName>
    </recommendedName>
</protein>
<dbReference type="RefSeq" id="WP_394629173.1">
    <property type="nucleotide sequence ID" value="NZ_JBIHSF010000008.1"/>
</dbReference>
<name>A0ABW7IHU8_9VIBR</name>
<reference evidence="1 2" key="1">
    <citation type="submission" date="2024-10" db="EMBL/GenBank/DDBJ databases">
        <authorList>
            <person name="Yibar A."/>
            <person name="Saticioglu I.B."/>
            <person name="Duman M."/>
            <person name="Ajmi N."/>
            <person name="Gurler F."/>
            <person name="Ay H."/>
            <person name="Onuk E."/>
            <person name="Guler S."/>
            <person name="Romalde J.L."/>
        </authorList>
    </citation>
    <scope>NUCLEOTIDE SEQUENCE [LARGE SCALE GENOMIC DNA]</scope>
    <source>
        <strain evidence="1 2">1-TCBS-B</strain>
    </source>
</reference>
<gene>
    <name evidence="1" type="ORF">ACGRH2_12340</name>
</gene>
<accession>A0ABW7IHU8</accession>
<sequence>MAIVEALLLSALTGGASAMATVIALKVDIKWMRDILKDHKNRGEWIQISAYRGRQFIVDDPNPVPASGEKLDMVGYIVGWTMQARYQMKS</sequence>
<dbReference type="EMBL" id="JBIHSF010000008">
    <property type="protein sequence ID" value="MFH0261188.1"/>
    <property type="molecule type" value="Genomic_DNA"/>
</dbReference>
<organism evidence="1 2">
    <name type="scientific">Vibrio barjaei</name>
    <dbReference type="NCBI Taxonomy" id="1676683"/>
    <lineage>
        <taxon>Bacteria</taxon>
        <taxon>Pseudomonadati</taxon>
        <taxon>Pseudomonadota</taxon>
        <taxon>Gammaproteobacteria</taxon>
        <taxon>Vibrionales</taxon>
        <taxon>Vibrionaceae</taxon>
        <taxon>Vibrio</taxon>
    </lineage>
</organism>
<keyword evidence="2" id="KW-1185">Reference proteome</keyword>
<evidence type="ECO:0000313" key="2">
    <source>
        <dbReference type="Proteomes" id="UP001607125"/>
    </source>
</evidence>
<dbReference type="Proteomes" id="UP001607125">
    <property type="component" value="Unassembled WGS sequence"/>
</dbReference>